<dbReference type="InterPro" id="IPR036388">
    <property type="entry name" value="WH-like_DNA-bd_sf"/>
</dbReference>
<dbReference type="Proteomes" id="UP001499884">
    <property type="component" value="Unassembled WGS sequence"/>
</dbReference>
<keyword evidence="2" id="KW-0805">Transcription regulation</keyword>
<dbReference type="InterPro" id="IPR000847">
    <property type="entry name" value="LysR_HTH_N"/>
</dbReference>
<dbReference type="InterPro" id="IPR036390">
    <property type="entry name" value="WH_DNA-bd_sf"/>
</dbReference>
<keyword evidence="4" id="KW-0804">Transcription</keyword>
<dbReference type="PANTHER" id="PTHR30346:SF29">
    <property type="entry name" value="LYSR SUBSTRATE-BINDING"/>
    <property type="match status" value="1"/>
</dbReference>
<dbReference type="EMBL" id="BAABEP010000059">
    <property type="protein sequence ID" value="GAA3753333.1"/>
    <property type="molecule type" value="Genomic_DNA"/>
</dbReference>
<feature type="domain" description="HTH lysR-type" evidence="5">
    <location>
        <begin position="6"/>
        <end position="63"/>
    </location>
</feature>
<evidence type="ECO:0000313" key="6">
    <source>
        <dbReference type="EMBL" id="GAA3753333.1"/>
    </source>
</evidence>
<dbReference type="PRINTS" id="PR00039">
    <property type="entry name" value="HTHLYSR"/>
</dbReference>
<evidence type="ECO:0000256" key="1">
    <source>
        <dbReference type="ARBA" id="ARBA00009437"/>
    </source>
</evidence>
<accession>A0ABP7G3T8</accession>
<dbReference type="Gene3D" id="1.10.10.10">
    <property type="entry name" value="Winged helix-like DNA-binding domain superfamily/Winged helix DNA-binding domain"/>
    <property type="match status" value="1"/>
</dbReference>
<dbReference type="Pfam" id="PF03466">
    <property type="entry name" value="LysR_substrate"/>
    <property type="match status" value="1"/>
</dbReference>
<evidence type="ECO:0000256" key="3">
    <source>
        <dbReference type="ARBA" id="ARBA00023125"/>
    </source>
</evidence>
<sequence length="305" mass="31840">MNVMEPSLTGLRVLREIAERGSFTAAATELGYPQSAVSRQVAALERATGVRLFERGPGGVTLTAPGLALLRHAAVALDAPAAADRELKGLAAERSLVRLGAFPSAGTLVVPRTVAALRRSQPGIRVTTREGSTPALVRALRARTLDLAVLALRPPYRPLDDQAPPLECETLLETELLLAVAAEGPLGDRAVVDVAELAGQEWIAGSANPAEPARGVWPGLPGRPRVTRTARDWLTKLHLVAAGNGVTTVPPGPAGAVPPGVRLVKVGGGQAERRRVVLARLPGPRPRALAQVAEALHREAARIAG</sequence>
<dbReference type="Gene3D" id="3.40.190.10">
    <property type="entry name" value="Periplasmic binding protein-like II"/>
    <property type="match status" value="2"/>
</dbReference>
<gene>
    <name evidence="6" type="ORF">GCM10023082_56130</name>
</gene>
<keyword evidence="7" id="KW-1185">Reference proteome</keyword>
<dbReference type="PROSITE" id="PS50931">
    <property type="entry name" value="HTH_LYSR"/>
    <property type="match status" value="1"/>
</dbReference>
<evidence type="ECO:0000256" key="4">
    <source>
        <dbReference type="ARBA" id="ARBA00023163"/>
    </source>
</evidence>
<dbReference type="PANTHER" id="PTHR30346">
    <property type="entry name" value="TRANSCRIPTIONAL DUAL REGULATOR HCAR-RELATED"/>
    <property type="match status" value="1"/>
</dbReference>
<comment type="caution">
    <text evidence="6">The sequence shown here is derived from an EMBL/GenBank/DDBJ whole genome shotgun (WGS) entry which is preliminary data.</text>
</comment>
<dbReference type="InterPro" id="IPR005119">
    <property type="entry name" value="LysR_subst-bd"/>
</dbReference>
<keyword evidence="3" id="KW-0238">DNA-binding</keyword>
<organism evidence="6 7">
    <name type="scientific">Streptomyces tremellae</name>
    <dbReference type="NCBI Taxonomy" id="1124239"/>
    <lineage>
        <taxon>Bacteria</taxon>
        <taxon>Bacillati</taxon>
        <taxon>Actinomycetota</taxon>
        <taxon>Actinomycetes</taxon>
        <taxon>Kitasatosporales</taxon>
        <taxon>Streptomycetaceae</taxon>
        <taxon>Streptomyces</taxon>
    </lineage>
</organism>
<dbReference type="Pfam" id="PF00126">
    <property type="entry name" value="HTH_1"/>
    <property type="match status" value="1"/>
</dbReference>
<dbReference type="SUPFAM" id="SSF46785">
    <property type="entry name" value="Winged helix' DNA-binding domain"/>
    <property type="match status" value="1"/>
</dbReference>
<name>A0ABP7G3T8_9ACTN</name>
<comment type="similarity">
    <text evidence="1">Belongs to the LysR transcriptional regulatory family.</text>
</comment>
<protein>
    <submittedName>
        <fullName evidence="6">LysR family transcriptional regulator</fullName>
    </submittedName>
</protein>
<evidence type="ECO:0000259" key="5">
    <source>
        <dbReference type="PROSITE" id="PS50931"/>
    </source>
</evidence>
<dbReference type="SUPFAM" id="SSF53850">
    <property type="entry name" value="Periplasmic binding protein-like II"/>
    <property type="match status" value="1"/>
</dbReference>
<reference evidence="7" key="1">
    <citation type="journal article" date="2019" name="Int. J. Syst. Evol. Microbiol.">
        <title>The Global Catalogue of Microorganisms (GCM) 10K type strain sequencing project: providing services to taxonomists for standard genome sequencing and annotation.</title>
        <authorList>
            <consortium name="The Broad Institute Genomics Platform"/>
            <consortium name="The Broad Institute Genome Sequencing Center for Infectious Disease"/>
            <person name="Wu L."/>
            <person name="Ma J."/>
        </authorList>
    </citation>
    <scope>NUCLEOTIDE SEQUENCE [LARGE SCALE GENOMIC DNA]</scope>
    <source>
        <strain evidence="7">JCM 30846</strain>
    </source>
</reference>
<evidence type="ECO:0000313" key="7">
    <source>
        <dbReference type="Proteomes" id="UP001499884"/>
    </source>
</evidence>
<evidence type="ECO:0000256" key="2">
    <source>
        <dbReference type="ARBA" id="ARBA00023015"/>
    </source>
</evidence>
<proteinExistence type="inferred from homology"/>